<feature type="signal peptide" evidence="2">
    <location>
        <begin position="1"/>
        <end position="41"/>
    </location>
</feature>
<proteinExistence type="predicted"/>
<gene>
    <name evidence="3" type="ORF">CKA38_10115</name>
</gene>
<evidence type="ECO:0000313" key="3">
    <source>
        <dbReference type="EMBL" id="AWI09550.1"/>
    </source>
</evidence>
<organism evidence="3 4">
    <name type="scientific">Ereboglobus luteus</name>
    <dbReference type="NCBI Taxonomy" id="1796921"/>
    <lineage>
        <taxon>Bacteria</taxon>
        <taxon>Pseudomonadati</taxon>
        <taxon>Verrucomicrobiota</taxon>
        <taxon>Opitutia</taxon>
        <taxon>Opitutales</taxon>
        <taxon>Opitutaceae</taxon>
        <taxon>Ereboglobus</taxon>
    </lineage>
</organism>
<feature type="compositionally biased region" description="Low complexity" evidence="1">
    <location>
        <begin position="270"/>
        <end position="310"/>
    </location>
</feature>
<feature type="region of interest" description="Disordered" evidence="1">
    <location>
        <begin position="266"/>
        <end position="310"/>
    </location>
</feature>
<name>A0A2U8E422_9BACT</name>
<evidence type="ECO:0000256" key="2">
    <source>
        <dbReference type="SAM" id="SignalP"/>
    </source>
</evidence>
<sequence>MRPYFPKHHNPSSGRTHTYMTSYLKKLTAVPPALFSLFVFAAAPALHAQEAAAPGIFADDQEYYGDDEEYHIYGSVENDQYTSSTGFFRVSIPVLPELGGQINDTPNTVTFQDEYGEHATIGCFRMNDELRAEETKRGRKEFLVWFFQQFIQRDFTRNVPGTSTEPNARFINGTQGGTLFTQLLLPNGSAFAHRVFVFPPKSGHVAKRGNFIFINNGNIYVISIELAERIFEHSTYNKTVTEEEAVLRRRLNDFLNRITFMERPANASTPAGNIPATGIAPAPAPAATPSEIPAITLPSSGPSSSGTSLK</sequence>
<evidence type="ECO:0000313" key="4">
    <source>
        <dbReference type="Proteomes" id="UP000244896"/>
    </source>
</evidence>
<dbReference type="EMBL" id="CP023004">
    <property type="protein sequence ID" value="AWI09550.1"/>
    <property type="molecule type" value="Genomic_DNA"/>
</dbReference>
<dbReference type="KEGG" id="elut:CKA38_10115"/>
<dbReference type="Proteomes" id="UP000244896">
    <property type="component" value="Chromosome"/>
</dbReference>
<reference evidence="3 4" key="1">
    <citation type="journal article" date="2018" name="Syst. Appl. Microbiol.">
        <title>Ereboglobus luteus gen. nov. sp. nov. from cockroach guts, and new insights into the oxygen relationship of the genera Opitutus and Didymococcus (Verrucomicrobia: Opitutaceae).</title>
        <authorList>
            <person name="Tegtmeier D."/>
            <person name="Belitz A."/>
            <person name="Radek R."/>
            <person name="Heimerl T."/>
            <person name="Brune A."/>
        </authorList>
    </citation>
    <scope>NUCLEOTIDE SEQUENCE [LARGE SCALE GENOMIC DNA]</scope>
    <source>
        <strain evidence="3 4">Ho45</strain>
    </source>
</reference>
<protein>
    <submittedName>
        <fullName evidence="3">Uncharacterized protein</fullName>
    </submittedName>
</protein>
<dbReference type="AlphaFoldDB" id="A0A2U8E422"/>
<keyword evidence="2" id="KW-0732">Signal</keyword>
<accession>A0A2U8E422</accession>
<evidence type="ECO:0000256" key="1">
    <source>
        <dbReference type="SAM" id="MobiDB-lite"/>
    </source>
</evidence>
<keyword evidence="4" id="KW-1185">Reference proteome</keyword>
<feature type="chain" id="PRO_5015928634" evidence="2">
    <location>
        <begin position="42"/>
        <end position="310"/>
    </location>
</feature>